<organism evidence="3 4">
    <name type="scientific">Fonsecaea pedrosoi CBS 271.37</name>
    <dbReference type="NCBI Taxonomy" id="1442368"/>
    <lineage>
        <taxon>Eukaryota</taxon>
        <taxon>Fungi</taxon>
        <taxon>Dikarya</taxon>
        <taxon>Ascomycota</taxon>
        <taxon>Pezizomycotina</taxon>
        <taxon>Eurotiomycetes</taxon>
        <taxon>Chaetothyriomycetidae</taxon>
        <taxon>Chaetothyriales</taxon>
        <taxon>Herpotrichiellaceae</taxon>
        <taxon>Fonsecaea</taxon>
    </lineage>
</organism>
<evidence type="ECO:0000256" key="2">
    <source>
        <dbReference type="SAM" id="Phobius"/>
    </source>
</evidence>
<keyword evidence="2" id="KW-0472">Membrane</keyword>
<gene>
    <name evidence="3" type="ORF">Z517_01690</name>
</gene>
<sequence>MSIALASQIIGFISFAITLATLLGVYRDLISTIRKADTAIPLMLGNLRQEIEEERALLRYRCREGDQYGVFPSLRKRTRKQREVAQLLQSSIDKIWQQFKNIERPFLIGNPLRAEQVQKGDYWGESDVEEKPRARPDKTKTRGRMELAEAGFAPEHQPHYYQTDLAHRFIWWQSRSAVEDMLTQVQRIQIRRIERDVFETDELVKRCLNRLGGRGGRGRSAHGSSSDSRGGGGGGIRGIARRNVDVQPQLVSLSDNVKKEKLRGHTRRVADLGKVTPPIRDSATTAVQKHGMSPKSFTLEEFSWM</sequence>
<protein>
    <submittedName>
        <fullName evidence="3">Uncharacterized protein</fullName>
    </submittedName>
</protein>
<dbReference type="EMBL" id="KN846969">
    <property type="protein sequence ID" value="KIW86295.1"/>
    <property type="molecule type" value="Genomic_DNA"/>
</dbReference>
<evidence type="ECO:0000313" key="3">
    <source>
        <dbReference type="EMBL" id="KIW86295.1"/>
    </source>
</evidence>
<proteinExistence type="predicted"/>
<name>A0A0D2H601_9EURO</name>
<accession>A0A0D2H601</accession>
<dbReference type="OrthoDB" id="4148767at2759"/>
<evidence type="ECO:0000313" key="4">
    <source>
        <dbReference type="Proteomes" id="UP000053029"/>
    </source>
</evidence>
<keyword evidence="4" id="KW-1185">Reference proteome</keyword>
<dbReference type="AlphaFoldDB" id="A0A0D2H601"/>
<keyword evidence="2" id="KW-0812">Transmembrane</keyword>
<feature type="transmembrane region" description="Helical" evidence="2">
    <location>
        <begin position="6"/>
        <end position="26"/>
    </location>
</feature>
<dbReference type="RefSeq" id="XP_013290103.1">
    <property type="nucleotide sequence ID" value="XM_013434649.1"/>
</dbReference>
<dbReference type="Proteomes" id="UP000053029">
    <property type="component" value="Unassembled WGS sequence"/>
</dbReference>
<dbReference type="VEuPathDB" id="FungiDB:Z517_01690"/>
<keyword evidence="2" id="KW-1133">Transmembrane helix</keyword>
<reference evidence="3 4" key="1">
    <citation type="submission" date="2015-01" db="EMBL/GenBank/DDBJ databases">
        <title>The Genome Sequence of Fonsecaea pedrosoi CBS 271.37.</title>
        <authorList>
            <consortium name="The Broad Institute Genomics Platform"/>
            <person name="Cuomo C."/>
            <person name="de Hoog S."/>
            <person name="Gorbushina A."/>
            <person name="Stielow B."/>
            <person name="Teixiera M."/>
            <person name="Abouelleil A."/>
            <person name="Chapman S.B."/>
            <person name="Priest M."/>
            <person name="Young S.K."/>
            <person name="Wortman J."/>
            <person name="Nusbaum C."/>
            <person name="Birren B."/>
        </authorList>
    </citation>
    <scope>NUCLEOTIDE SEQUENCE [LARGE SCALE GENOMIC DNA]</scope>
    <source>
        <strain evidence="3 4">CBS 271.37</strain>
    </source>
</reference>
<dbReference type="HOGENOM" id="CLU_780826_0_0_1"/>
<evidence type="ECO:0000256" key="1">
    <source>
        <dbReference type="SAM" id="MobiDB-lite"/>
    </source>
</evidence>
<feature type="region of interest" description="Disordered" evidence="1">
    <location>
        <begin position="210"/>
        <end position="241"/>
    </location>
</feature>
<dbReference type="GeneID" id="25301180"/>